<protein>
    <submittedName>
        <fullName evidence="2">AH domain-containing protein</fullName>
    </submittedName>
</protein>
<dbReference type="InterPro" id="IPR027267">
    <property type="entry name" value="AH/BAR_dom_sf"/>
</dbReference>
<reference evidence="2" key="1">
    <citation type="submission" date="2016-11" db="UniProtKB">
        <authorList>
            <consortium name="WormBaseParasite"/>
        </authorList>
    </citation>
    <scope>IDENTIFICATION</scope>
    <source>
        <strain evidence="2">pt0022</strain>
    </source>
</reference>
<evidence type="ECO:0000259" key="1">
    <source>
        <dbReference type="PROSITE" id="PS50870"/>
    </source>
</evidence>
<dbReference type="GO" id="GO:0006886">
    <property type="term" value="P:intracellular protein transport"/>
    <property type="evidence" value="ECO:0007669"/>
    <property type="project" value="TreeGrafter"/>
</dbReference>
<organism evidence="2">
    <name type="scientific">Wuchereria bancrofti</name>
    <dbReference type="NCBI Taxonomy" id="6293"/>
    <lineage>
        <taxon>Eukaryota</taxon>
        <taxon>Metazoa</taxon>
        <taxon>Ecdysozoa</taxon>
        <taxon>Nematoda</taxon>
        <taxon>Chromadorea</taxon>
        <taxon>Rhabditida</taxon>
        <taxon>Spirurina</taxon>
        <taxon>Spiruromorpha</taxon>
        <taxon>Filarioidea</taxon>
        <taxon>Onchocercidae</taxon>
        <taxon>Wuchereria</taxon>
    </lineage>
</organism>
<dbReference type="GO" id="GO:0032588">
    <property type="term" value="C:trans-Golgi network membrane"/>
    <property type="evidence" value="ECO:0007669"/>
    <property type="project" value="TreeGrafter"/>
</dbReference>
<dbReference type="SMART" id="SM01015">
    <property type="entry name" value="Arfaptin"/>
    <property type="match status" value="1"/>
</dbReference>
<dbReference type="PROSITE" id="PS50870">
    <property type="entry name" value="AH"/>
    <property type="match status" value="1"/>
</dbReference>
<dbReference type="InterPro" id="IPR010504">
    <property type="entry name" value="AH_dom"/>
</dbReference>
<feature type="domain" description="AH" evidence="1">
    <location>
        <begin position="114"/>
        <end position="311"/>
    </location>
</feature>
<name>A0A1I8EAH3_WUCBA</name>
<evidence type="ECO:0000313" key="2">
    <source>
        <dbReference type="WBParaSite" id="maker-PairedContig_122-snap-gene-6.25-mRNA-1"/>
    </source>
</evidence>
<dbReference type="CDD" id="cd07660">
    <property type="entry name" value="BAR_Arfaptin"/>
    <property type="match status" value="1"/>
</dbReference>
<dbReference type="SUPFAM" id="SSF103657">
    <property type="entry name" value="BAR/IMD domain-like"/>
    <property type="match status" value="1"/>
</dbReference>
<dbReference type="AlphaFoldDB" id="A0A1I8EAH3"/>
<dbReference type="GO" id="GO:0034315">
    <property type="term" value="P:regulation of Arp2/3 complex-mediated actin nucleation"/>
    <property type="evidence" value="ECO:0007669"/>
    <property type="project" value="TreeGrafter"/>
</dbReference>
<dbReference type="WBParaSite" id="maker-PairedContig_122-snap-gene-6.25-mRNA-1">
    <property type="protein sequence ID" value="maker-PairedContig_122-snap-gene-6.25-mRNA-1"/>
    <property type="gene ID" value="maker-PairedContig_122-snap-gene-6.25"/>
</dbReference>
<dbReference type="STRING" id="6293.A0A1I8EAH3"/>
<dbReference type="GO" id="GO:0005543">
    <property type="term" value="F:phospholipid binding"/>
    <property type="evidence" value="ECO:0007669"/>
    <property type="project" value="TreeGrafter"/>
</dbReference>
<dbReference type="PANTHER" id="PTHR12141:SF5">
    <property type="entry name" value="ARFAPTIN"/>
    <property type="match status" value="1"/>
</dbReference>
<dbReference type="Pfam" id="PF06456">
    <property type="entry name" value="Arfaptin"/>
    <property type="match status" value="1"/>
</dbReference>
<dbReference type="InterPro" id="IPR030798">
    <property type="entry name" value="Arfaptin_fam"/>
</dbReference>
<proteinExistence type="predicted"/>
<dbReference type="PANTHER" id="PTHR12141">
    <property type="entry name" value="ARFAPTIN-RELATED"/>
    <property type="match status" value="1"/>
</dbReference>
<dbReference type="FunFam" id="1.20.1270.60:FF:000085">
    <property type="entry name" value="Predicted protein"/>
    <property type="match status" value="1"/>
</dbReference>
<dbReference type="GO" id="GO:0019904">
    <property type="term" value="F:protein domain specific binding"/>
    <property type="evidence" value="ECO:0007669"/>
    <property type="project" value="InterPro"/>
</dbReference>
<accession>A0A1I8EAH3</accession>
<sequence length="338" mass="38653">MELHHIGDSGYLNRGGAIHCAAENMLYNCKILQGKLFWKKGGEGRGSSQESMKKKVEVSSWDVAIIFTSQKYSMQHTEFTQMAAKIDSLKRWTVSTYKTTKQSICENLGRVERTVDKELEEQIEQLKILHKYYNQVLTMSKLFTSNFHQMNEAQKSLAESLYQLSLKEMSLKAECSSNCDSLRSVAHNGELLERALSFFLSSIKTLSEKTFEDTMETIHNYDQARLEYDVHRNEIVALQHSSASPEAIAGADFRCNQHRGKYEQLKADVKVKLRLLEENRWKVMRKQLLLLHNALTAYSSGTISPFTQSNAKALHSAMENLNLDETANEDLAFSFLEQ</sequence>
<dbReference type="Gene3D" id="1.20.1270.60">
    <property type="entry name" value="Arfaptin homology (AH) domain/BAR domain"/>
    <property type="match status" value="1"/>
</dbReference>